<gene>
    <name evidence="5" type="ORF">H735_28670</name>
</gene>
<dbReference type="Gene3D" id="1.10.10.60">
    <property type="entry name" value="Homeodomain-like"/>
    <property type="match status" value="2"/>
</dbReference>
<dbReference type="GO" id="GO:0003700">
    <property type="term" value="F:DNA-binding transcription factor activity"/>
    <property type="evidence" value="ECO:0007669"/>
    <property type="project" value="InterPro"/>
</dbReference>
<dbReference type="AlphaFoldDB" id="A0A0C1YMJ6"/>
<keyword evidence="1" id="KW-0805">Transcription regulation</keyword>
<dbReference type="EMBL" id="JPRD01000073">
    <property type="protein sequence ID" value="KIF46405.1"/>
    <property type="molecule type" value="Genomic_DNA"/>
</dbReference>
<dbReference type="GO" id="GO:0043565">
    <property type="term" value="F:sequence-specific DNA binding"/>
    <property type="evidence" value="ECO:0007669"/>
    <property type="project" value="InterPro"/>
</dbReference>
<name>A0A0C1YMJ6_9VIBR</name>
<sequence>MAAETKKRTKIAKVALTKKLEQTEKQIIVTQGQSSQTQLAEGKFLSYQYNDQIFVHGGRCIELVDSNIVSTAHSALLITILLEGKLSFGYDDLQFDFDANKAPQGVVVNLAKPANFRRSLIQNNRMNKINILIKPPWLESRMAGNCGHKRFIETHQAFYTLELNETLIELARSLTQRESPTNMKDRIEVESLIYQVLSHSIGQMPDDYCAVCEKQHRSADTRVENVVSYIETHLDEDLTLERLAEEFSMSVSNLQRRFKQAFNMTINGYIRHRRLEIARQHLERGLVTITEAAYEAGYHHPSNFTNAFKKVFGVPPHEVVNNH</sequence>
<evidence type="ECO:0000256" key="2">
    <source>
        <dbReference type="ARBA" id="ARBA00023125"/>
    </source>
</evidence>
<dbReference type="SUPFAM" id="SSF46689">
    <property type="entry name" value="Homeodomain-like"/>
    <property type="match status" value="2"/>
</dbReference>
<evidence type="ECO:0000259" key="4">
    <source>
        <dbReference type="PROSITE" id="PS01124"/>
    </source>
</evidence>
<dbReference type="PATRIC" id="fig|1229493.5.peg.5561"/>
<dbReference type="SMART" id="SM00342">
    <property type="entry name" value="HTH_ARAC"/>
    <property type="match status" value="1"/>
</dbReference>
<accession>A0A0C1YMJ6</accession>
<protein>
    <submittedName>
        <fullName evidence="5">AraC family transcriptional regulator</fullName>
    </submittedName>
</protein>
<evidence type="ECO:0000256" key="1">
    <source>
        <dbReference type="ARBA" id="ARBA00023015"/>
    </source>
</evidence>
<reference evidence="5 6" key="1">
    <citation type="submission" date="2014-07" db="EMBL/GenBank/DDBJ databases">
        <title>Unique and conserved regions in Vibrio harveyi and related species in comparison with the shrimp pathogen Vibrio harveyi CAIM 1792.</title>
        <authorList>
            <person name="Espinoza-Valles I."/>
            <person name="Vora G."/>
            <person name="Leekitcharoenphon P."/>
            <person name="Ussery D."/>
            <person name="Hoj L."/>
            <person name="Gomez-Gil B."/>
        </authorList>
    </citation>
    <scope>NUCLEOTIDE SEQUENCE [LARGE SCALE GENOMIC DNA]</scope>
    <source>
        <strain evidence="6">CAIM 1854 / LMG 25443</strain>
    </source>
</reference>
<dbReference type="Pfam" id="PF12833">
    <property type="entry name" value="HTH_18"/>
    <property type="match status" value="1"/>
</dbReference>
<keyword evidence="2" id="KW-0238">DNA-binding</keyword>
<dbReference type="PANTHER" id="PTHR47893">
    <property type="entry name" value="REGULATORY PROTEIN PCHR"/>
    <property type="match status" value="1"/>
</dbReference>
<evidence type="ECO:0000313" key="6">
    <source>
        <dbReference type="Proteomes" id="UP000031586"/>
    </source>
</evidence>
<feature type="domain" description="HTH araC/xylS-type" evidence="4">
    <location>
        <begin position="224"/>
        <end position="322"/>
    </location>
</feature>
<evidence type="ECO:0000256" key="3">
    <source>
        <dbReference type="ARBA" id="ARBA00023163"/>
    </source>
</evidence>
<dbReference type="InterPro" id="IPR018060">
    <property type="entry name" value="HTH_AraC"/>
</dbReference>
<organism evidence="5 6">
    <name type="scientific">Vibrio owensii CAIM 1854 = LMG 25443</name>
    <dbReference type="NCBI Taxonomy" id="1229493"/>
    <lineage>
        <taxon>Bacteria</taxon>
        <taxon>Pseudomonadati</taxon>
        <taxon>Pseudomonadota</taxon>
        <taxon>Gammaproteobacteria</taxon>
        <taxon>Vibrionales</taxon>
        <taxon>Vibrionaceae</taxon>
        <taxon>Vibrio</taxon>
    </lineage>
</organism>
<dbReference type="PROSITE" id="PS01124">
    <property type="entry name" value="HTH_ARAC_FAMILY_2"/>
    <property type="match status" value="1"/>
</dbReference>
<dbReference type="Proteomes" id="UP000031586">
    <property type="component" value="Unassembled WGS sequence"/>
</dbReference>
<dbReference type="InterPro" id="IPR009057">
    <property type="entry name" value="Homeodomain-like_sf"/>
</dbReference>
<dbReference type="RefSeq" id="WP_017190703.1">
    <property type="nucleotide sequence ID" value="NZ_BAOH01000066.1"/>
</dbReference>
<keyword evidence="3" id="KW-0804">Transcription</keyword>
<dbReference type="PANTHER" id="PTHR47893:SF1">
    <property type="entry name" value="REGULATORY PROTEIN PCHR"/>
    <property type="match status" value="1"/>
</dbReference>
<dbReference type="PROSITE" id="PS00041">
    <property type="entry name" value="HTH_ARAC_FAMILY_1"/>
    <property type="match status" value="1"/>
</dbReference>
<proteinExistence type="predicted"/>
<dbReference type="InterPro" id="IPR053142">
    <property type="entry name" value="PchR_regulatory_protein"/>
</dbReference>
<evidence type="ECO:0000313" key="5">
    <source>
        <dbReference type="EMBL" id="KIF46405.1"/>
    </source>
</evidence>
<comment type="caution">
    <text evidence="5">The sequence shown here is derived from an EMBL/GenBank/DDBJ whole genome shotgun (WGS) entry which is preliminary data.</text>
</comment>
<dbReference type="InterPro" id="IPR018062">
    <property type="entry name" value="HTH_AraC-typ_CS"/>
</dbReference>